<dbReference type="RefSeq" id="YP_009849449.1">
    <property type="nucleotide sequence ID" value="NC_048793.1"/>
</dbReference>
<keyword evidence="3" id="KW-1185">Reference proteome</keyword>
<reference evidence="2 3" key="1">
    <citation type="submission" date="2019-05" db="EMBL/GenBank/DDBJ databases">
        <authorList>
            <person name="Anderson T.C."/>
            <person name="Ballou V.G."/>
            <person name="Berkey V.K."/>
            <person name="Bonaccorso K.R."/>
            <person name="Busby L.B."/>
            <person name="Carey D.A."/>
            <person name="Cutaia C."/>
            <person name="Dalenburg J."/>
            <person name="Diaz-Ramirez E.N."/>
            <person name="Holmes K.J."/>
            <person name="Liner T.A."/>
            <person name="McGrew S.T."/>
            <person name="Meares D.P."/>
            <person name="Mordente R.E."/>
            <person name="Pietrzak P.A."/>
            <person name="Shirley O.A."/>
            <person name="Slimani Z."/>
            <person name="Smith A.M."/>
            <person name="Wallace S.D."/>
            <person name="Wright Y.S."/>
            <person name="Williams D.C."/>
            <person name="Garlena R.A."/>
            <person name="Russell D.A."/>
            <person name="Pope W.H."/>
            <person name="Jacobs-Sera D."/>
            <person name="Hatfull G.F."/>
        </authorList>
    </citation>
    <scope>NUCLEOTIDE SEQUENCE [LARGE SCALE GENOMIC DNA]</scope>
</reference>
<organism evidence="2 3">
    <name type="scientific">Gordonia phage Kenosha</name>
    <dbReference type="NCBI Taxonomy" id="2588490"/>
    <lineage>
        <taxon>Viruses</taxon>
        <taxon>Duplodnaviria</taxon>
        <taxon>Heunggongvirae</taxon>
        <taxon>Uroviricota</taxon>
        <taxon>Caudoviricetes</taxon>
        <taxon>Deejayvirinae</taxon>
        <taxon>Kenoshavirus</taxon>
        <taxon>Kenoshavirus kenosha</taxon>
    </lineage>
</organism>
<proteinExistence type="predicted"/>
<name>A0A514CXK5_9CAUD</name>
<feature type="compositionally biased region" description="Basic and acidic residues" evidence="1">
    <location>
        <begin position="40"/>
        <end position="58"/>
    </location>
</feature>
<dbReference type="GeneID" id="55619885"/>
<dbReference type="Proteomes" id="UP000318324">
    <property type="component" value="Segment"/>
</dbReference>
<evidence type="ECO:0000256" key="1">
    <source>
        <dbReference type="SAM" id="MobiDB-lite"/>
    </source>
</evidence>
<dbReference type="EMBL" id="MN010761">
    <property type="protein sequence ID" value="QDH85246.1"/>
    <property type="molecule type" value="Genomic_DNA"/>
</dbReference>
<feature type="region of interest" description="Disordered" evidence="1">
    <location>
        <begin position="21"/>
        <end position="63"/>
    </location>
</feature>
<dbReference type="KEGG" id="vg:55619885"/>
<accession>A0A514CXK5</accession>
<gene>
    <name evidence="2" type="primary">15</name>
    <name evidence="2" type="ORF">SEA_KENOSHA_15</name>
</gene>
<evidence type="ECO:0000313" key="2">
    <source>
        <dbReference type="EMBL" id="QDH85246.1"/>
    </source>
</evidence>
<protein>
    <submittedName>
        <fullName evidence="2">Uncharacterized protein</fullName>
    </submittedName>
</protein>
<dbReference type="InterPro" id="IPR055635">
    <property type="entry name" value="DUF7211"/>
</dbReference>
<dbReference type="Pfam" id="PF23847">
    <property type="entry name" value="DUF7211"/>
    <property type="match status" value="1"/>
</dbReference>
<evidence type="ECO:0000313" key="3">
    <source>
        <dbReference type="Proteomes" id="UP000318324"/>
    </source>
</evidence>
<sequence>MTSSDVQDFLEHYGVKGMKWGVTRHNPQGVQPTRKMVRQVTKETRKEHREMNKAEWKSKSGGQKAKTLALDMATMGGYTASQLAKQDGYSRGKRTAITLMGGHGASYVREVRIQKDVVAKLGGQS</sequence>